<keyword evidence="2" id="KW-1185">Reference proteome</keyword>
<sequence length="319" mass="35501">MNRVTHLTLGDTGRPEDRVVRIVNLHYETDSDDIHKFFGNDFTIVDFIRSVNPKTNKNTVDYVLFAIEHERINAQTLSGRQILDRQVKVLSAQGASASMSRASCFPLTENVVTFSAHARGLVASNTSRPKTPSSAFLREGIQTAPPSTFSQAPAPAPTSNNHKFHTLLGQLGMADSGVQQQVQPKTRIDREQEVKATRKAEHERQARKTEYIWDLPHEELTKRYLGQQRTLLQMPSGVEGPGQVITGPPMTPPVGYSSPFACLLGSVPRGPPPGIDTSFRPREYSWNLSGNQDPARHIISEEAWYGGVQAPQHRKEEEE</sequence>
<comment type="caution">
    <text evidence="1">The sequence shown here is derived from an EMBL/GenBank/DDBJ whole genome shotgun (WGS) entry which is preliminary data.</text>
</comment>
<protein>
    <submittedName>
        <fullName evidence="1">Uncharacterized protein</fullName>
    </submittedName>
</protein>
<evidence type="ECO:0000313" key="1">
    <source>
        <dbReference type="EMBL" id="KAF2623530.1"/>
    </source>
</evidence>
<reference evidence="1" key="1">
    <citation type="journal article" date="2020" name="Stud. Mycol.">
        <title>101 Dothideomycetes genomes: a test case for predicting lifestyles and emergence of pathogens.</title>
        <authorList>
            <person name="Haridas S."/>
            <person name="Albert R."/>
            <person name="Binder M."/>
            <person name="Bloem J."/>
            <person name="Labutti K."/>
            <person name="Salamov A."/>
            <person name="Andreopoulos B."/>
            <person name="Baker S."/>
            <person name="Barry K."/>
            <person name="Bills G."/>
            <person name="Bluhm B."/>
            <person name="Cannon C."/>
            <person name="Castanera R."/>
            <person name="Culley D."/>
            <person name="Daum C."/>
            <person name="Ezra D."/>
            <person name="Gonzalez J."/>
            <person name="Henrissat B."/>
            <person name="Kuo A."/>
            <person name="Liang C."/>
            <person name="Lipzen A."/>
            <person name="Lutzoni F."/>
            <person name="Magnuson J."/>
            <person name="Mondo S."/>
            <person name="Nolan M."/>
            <person name="Ohm R."/>
            <person name="Pangilinan J."/>
            <person name="Park H.-J."/>
            <person name="Ramirez L."/>
            <person name="Alfaro M."/>
            <person name="Sun H."/>
            <person name="Tritt A."/>
            <person name="Yoshinaga Y."/>
            <person name="Zwiers L.-H."/>
            <person name="Turgeon B."/>
            <person name="Goodwin S."/>
            <person name="Spatafora J."/>
            <person name="Crous P."/>
            <person name="Grigoriev I."/>
        </authorList>
    </citation>
    <scope>NUCLEOTIDE SEQUENCE</scope>
    <source>
        <strain evidence="1">CBS 525.71</strain>
    </source>
</reference>
<proteinExistence type="predicted"/>
<accession>A0ACB6RQ54</accession>
<organism evidence="1 2">
    <name type="scientific">Macroventuria anomochaeta</name>
    <dbReference type="NCBI Taxonomy" id="301207"/>
    <lineage>
        <taxon>Eukaryota</taxon>
        <taxon>Fungi</taxon>
        <taxon>Dikarya</taxon>
        <taxon>Ascomycota</taxon>
        <taxon>Pezizomycotina</taxon>
        <taxon>Dothideomycetes</taxon>
        <taxon>Pleosporomycetidae</taxon>
        <taxon>Pleosporales</taxon>
        <taxon>Pleosporineae</taxon>
        <taxon>Didymellaceae</taxon>
        <taxon>Macroventuria</taxon>
    </lineage>
</organism>
<name>A0ACB6RQ54_9PLEO</name>
<dbReference type="EMBL" id="MU006736">
    <property type="protein sequence ID" value="KAF2623530.1"/>
    <property type="molecule type" value="Genomic_DNA"/>
</dbReference>
<dbReference type="Proteomes" id="UP000799754">
    <property type="component" value="Unassembled WGS sequence"/>
</dbReference>
<gene>
    <name evidence="1" type="ORF">BU25DRAFT_477949</name>
</gene>
<evidence type="ECO:0000313" key="2">
    <source>
        <dbReference type="Proteomes" id="UP000799754"/>
    </source>
</evidence>